<proteinExistence type="predicted"/>
<gene>
    <name evidence="1" type="ORF">D1013_06385</name>
</gene>
<name>A0A3G2LBS9_9FLAO</name>
<reference evidence="1 2" key="1">
    <citation type="submission" date="2018-08" db="EMBL/GenBank/DDBJ databases">
        <title>The reduced genetic potential of extracellular carbohydrate catabolism in Euzebyella marina RN62, a Flavobacteriia bacterium isolated from the hadal water.</title>
        <authorList>
            <person name="Xue C."/>
        </authorList>
    </citation>
    <scope>NUCLEOTIDE SEQUENCE [LARGE SCALE GENOMIC DNA]</scope>
    <source>
        <strain evidence="1 2">RN62</strain>
    </source>
</reference>
<accession>A0A3G2LBS9</accession>
<dbReference type="AlphaFoldDB" id="A0A3G2LBS9"/>
<evidence type="ECO:0000313" key="2">
    <source>
        <dbReference type="Proteomes" id="UP000276309"/>
    </source>
</evidence>
<dbReference type="KEGG" id="emar:D1013_06385"/>
<dbReference type="InterPro" id="IPR021272">
    <property type="entry name" value="DUF2851"/>
</dbReference>
<dbReference type="OrthoDB" id="1005072at2"/>
<dbReference type="Proteomes" id="UP000276309">
    <property type="component" value="Chromosome"/>
</dbReference>
<keyword evidence="2" id="KW-1185">Reference proteome</keyword>
<sequence length="427" mass="48994">MREDLLHFIWKYKKLALHDLKSTDGEALEIIDFGQHNQLAGPDFFNAQIKIDGQLWAGNLEIHLKSSDWYAHKHEEDPNYKNVILHVVWQHDCHVLTEGGTHLVTLELKNYISNTLLTAYQKLMDSRNTSFINCENNIGSVSEFHMNNWLERLYFERLEQKSVEVAELLKRTNNDWEGVLFALLLKGFGSKVNGPVFMQLAKVIDFKIIRKVQSNVQSLEGLFYGMLQLLEAEDILDDYYLGLKKEYEFLKVKFEMGHKFVGRPEFYGLRPSNFPTIRLSQLANLYNSNNGLFAKLMEAETSEQMHGILKVVASDYWSNHYTFGKESKGRAKVLSKTFIDLLIINSILPVKYLYSKSIGKNSDEQIIDIMSAIPSEKNVITRNFQGLNVPLNNALYGQGAIQLYNNYCKLNKCLQCQIGASLLSGNV</sequence>
<protein>
    <submittedName>
        <fullName evidence="1">DUF2851 family protein</fullName>
    </submittedName>
</protein>
<dbReference type="EMBL" id="CP032050">
    <property type="protein sequence ID" value="AYN69643.1"/>
    <property type="molecule type" value="Genomic_DNA"/>
</dbReference>
<organism evidence="1 2">
    <name type="scientific">Euzebyella marina</name>
    <dbReference type="NCBI Taxonomy" id="1761453"/>
    <lineage>
        <taxon>Bacteria</taxon>
        <taxon>Pseudomonadati</taxon>
        <taxon>Bacteroidota</taxon>
        <taxon>Flavobacteriia</taxon>
        <taxon>Flavobacteriales</taxon>
        <taxon>Flavobacteriaceae</taxon>
        <taxon>Euzebyella</taxon>
    </lineage>
</organism>
<dbReference type="Pfam" id="PF11013">
    <property type="entry name" value="DUF2851"/>
    <property type="match status" value="1"/>
</dbReference>
<evidence type="ECO:0000313" key="1">
    <source>
        <dbReference type="EMBL" id="AYN69643.1"/>
    </source>
</evidence>
<dbReference type="RefSeq" id="WP_121850634.1">
    <property type="nucleotide sequence ID" value="NZ_CP032050.1"/>
</dbReference>